<feature type="compositionally biased region" description="Polar residues" evidence="1">
    <location>
        <begin position="868"/>
        <end position="881"/>
    </location>
</feature>
<feature type="compositionally biased region" description="Polar residues" evidence="1">
    <location>
        <begin position="840"/>
        <end position="851"/>
    </location>
</feature>
<proteinExistence type="predicted"/>
<feature type="region of interest" description="Disordered" evidence="1">
    <location>
        <begin position="230"/>
        <end position="263"/>
    </location>
</feature>
<feature type="compositionally biased region" description="Basic residues" evidence="1">
    <location>
        <begin position="918"/>
        <end position="930"/>
    </location>
</feature>
<gene>
    <name evidence="2" type="ORF">AAP_01573</name>
</gene>
<feature type="compositionally biased region" description="Polar residues" evidence="1">
    <location>
        <begin position="492"/>
        <end position="502"/>
    </location>
</feature>
<feature type="compositionally biased region" description="Polar residues" evidence="1">
    <location>
        <begin position="889"/>
        <end position="901"/>
    </location>
</feature>
<accession>A0A168BBS6</accession>
<dbReference type="AlphaFoldDB" id="A0A168BBS6"/>
<feature type="compositionally biased region" description="Low complexity" evidence="1">
    <location>
        <begin position="792"/>
        <end position="804"/>
    </location>
</feature>
<organism evidence="2 3">
    <name type="scientific">Ascosphaera apis ARSEF 7405</name>
    <dbReference type="NCBI Taxonomy" id="392613"/>
    <lineage>
        <taxon>Eukaryota</taxon>
        <taxon>Fungi</taxon>
        <taxon>Dikarya</taxon>
        <taxon>Ascomycota</taxon>
        <taxon>Pezizomycotina</taxon>
        <taxon>Eurotiomycetes</taxon>
        <taxon>Eurotiomycetidae</taxon>
        <taxon>Onygenales</taxon>
        <taxon>Ascosphaeraceae</taxon>
        <taxon>Ascosphaera</taxon>
    </lineage>
</organism>
<feature type="compositionally biased region" description="Basic and acidic residues" evidence="1">
    <location>
        <begin position="762"/>
        <end position="791"/>
    </location>
</feature>
<dbReference type="VEuPathDB" id="FungiDB:AAP_01573"/>
<dbReference type="EMBL" id="AZGZ01000005">
    <property type="protein sequence ID" value="KZZ95085.1"/>
    <property type="molecule type" value="Genomic_DNA"/>
</dbReference>
<reference evidence="2 3" key="1">
    <citation type="journal article" date="2016" name="Genome Biol. Evol.">
        <title>Divergent and convergent evolution of fungal pathogenicity.</title>
        <authorList>
            <person name="Shang Y."/>
            <person name="Xiao G."/>
            <person name="Zheng P."/>
            <person name="Cen K."/>
            <person name="Zhan S."/>
            <person name="Wang C."/>
        </authorList>
    </citation>
    <scope>NUCLEOTIDE SEQUENCE [LARGE SCALE GENOMIC DNA]</scope>
    <source>
        <strain evidence="2 3">ARSEF 7405</strain>
    </source>
</reference>
<feature type="region of interest" description="Disordered" evidence="1">
    <location>
        <begin position="622"/>
        <end position="650"/>
    </location>
</feature>
<sequence>MSRTFDDADHGDVVSCLCSDGDDDDDEYSVICYEDMVAAPSSVMCDDTDSDDDLTLEQRAAKRRRIEDIALDYLEGGSIFIMSASLRGPFGNGWVNPWGKQRKIGGMAGHGDEEAIIPETPDGERSLSPARVYSGPGVFSDQDEHVSSGVTSRSLLTDAECVPETPVSTKRWLEVPASACRPRGRLRSARIARTDPSRANANVEWMDIDSSTANEKQAGSRDVALGVIEDSDAPHGNAPLGNSTARSQTGLNDLHEEESDFRSQSALYNGLDDEIQRVELLASKTSGIHATPEEVYATAPGTIAADPNELSGRYDETEGLLISGSVSDPEEVQGTPAEDVDAPADAAPETPFYDIGPPDQDNVNSSGRVLHDVMEDVKSTEDQSSVSSDLQEGIDVEVAQDSMAETTATVKRYESPPHRDPLTFDRLITRGQQSATRHASDSAVPDQTEEKGNKIWANKPRLRASSTILNNRANNLASLRRLQSEKQRARQNHTVPPTQSPDKSLEEPGVAVRKRHEARGVRTVPCTRSPTPQSARRAVSVIPASVESGRVVQKDRSTAPASPHKLPSVIPTSVESERSVMIEEDIIPNSQSSEDSITININNDKDRRGLNKPITYEYLSHSAPRPQLNKEPTSPFVQQSRSSPPLCPVRNASADTWLRKKDTTRIRKYMFKNLPSSPTTEMFISEGKGPGETLSIKKPILREGQHQKSARVEDANEESPLKRVEHLLGNAIGTDDEGEEEILNGFGDRLAEEQKRWQSIHAERSDMNPQGQRHDVPDDKPSEVNPEKEGDVVVSPPESSVVRSQGDIFNIPADTPDDTHTNQDQQDMDVEPNDILINKDGQTPHNKSTTEFPGPEAPEGDVVEFDSIKTSFYSARENPTQVKGHIVPDTTTASENNQPSVAETHDEEQRPLNPPSRRDRRNRQRNKRKAHADTPEPTTLLRPFNLQTSQANAEATGPVSSQNPTMGDEELQQAIQDANSFLDRGRFDLEEELRKMNDVQGLD</sequence>
<evidence type="ECO:0000313" key="3">
    <source>
        <dbReference type="Proteomes" id="UP000242877"/>
    </source>
</evidence>
<evidence type="ECO:0000313" key="2">
    <source>
        <dbReference type="EMBL" id="KZZ95085.1"/>
    </source>
</evidence>
<dbReference type="Proteomes" id="UP000242877">
    <property type="component" value="Unassembled WGS sequence"/>
</dbReference>
<feature type="region of interest" description="Disordered" evidence="1">
    <location>
        <begin position="484"/>
        <end position="569"/>
    </location>
</feature>
<keyword evidence="3" id="KW-1185">Reference proteome</keyword>
<evidence type="ECO:0000256" key="1">
    <source>
        <dbReference type="SAM" id="MobiDB-lite"/>
    </source>
</evidence>
<feature type="compositionally biased region" description="Polar residues" evidence="1">
    <location>
        <begin position="945"/>
        <end position="965"/>
    </location>
</feature>
<feature type="compositionally biased region" description="Polar residues" evidence="1">
    <location>
        <begin position="240"/>
        <end position="251"/>
    </location>
</feature>
<dbReference type="OrthoDB" id="5419922at2759"/>
<feature type="region of interest" description="Disordered" evidence="1">
    <location>
        <begin position="432"/>
        <end position="454"/>
    </location>
</feature>
<feature type="compositionally biased region" description="Polar residues" evidence="1">
    <location>
        <begin position="630"/>
        <end position="643"/>
    </location>
</feature>
<name>A0A168BBS6_9EURO</name>
<feature type="region of interest" description="Disordered" evidence="1">
    <location>
        <begin position="762"/>
        <end position="968"/>
    </location>
</feature>
<comment type="caution">
    <text evidence="2">The sequence shown here is derived from an EMBL/GenBank/DDBJ whole genome shotgun (WGS) entry which is preliminary data.</text>
</comment>
<protein>
    <submittedName>
        <fullName evidence="2">Uncharacterized protein</fullName>
    </submittedName>
</protein>